<dbReference type="InterPro" id="IPR005828">
    <property type="entry name" value="MFS_sugar_transport-like"/>
</dbReference>
<evidence type="ECO:0000256" key="4">
    <source>
        <dbReference type="ARBA" id="ARBA00022692"/>
    </source>
</evidence>
<dbReference type="Proteomes" id="UP000319257">
    <property type="component" value="Unassembled WGS sequence"/>
</dbReference>
<dbReference type="GO" id="GO:0000023">
    <property type="term" value="P:maltose metabolic process"/>
    <property type="evidence" value="ECO:0007669"/>
    <property type="project" value="UniProtKB-KW"/>
</dbReference>
<feature type="transmembrane region" description="Helical" evidence="9">
    <location>
        <begin position="339"/>
        <end position="359"/>
    </location>
</feature>
<evidence type="ECO:0000256" key="3">
    <source>
        <dbReference type="ARBA" id="ARBA00022448"/>
    </source>
</evidence>
<dbReference type="InterPro" id="IPR020846">
    <property type="entry name" value="MFS_dom"/>
</dbReference>
<dbReference type="EMBL" id="SKBQ01000041">
    <property type="protein sequence ID" value="TPX12330.1"/>
    <property type="molecule type" value="Genomic_DNA"/>
</dbReference>
<organism evidence="11 12">
    <name type="scientific">Thyridium curvatum</name>
    <dbReference type="NCBI Taxonomy" id="1093900"/>
    <lineage>
        <taxon>Eukaryota</taxon>
        <taxon>Fungi</taxon>
        <taxon>Dikarya</taxon>
        <taxon>Ascomycota</taxon>
        <taxon>Pezizomycotina</taxon>
        <taxon>Sordariomycetes</taxon>
        <taxon>Sordariomycetidae</taxon>
        <taxon>Thyridiales</taxon>
        <taxon>Thyridiaceae</taxon>
        <taxon>Thyridium</taxon>
    </lineage>
</organism>
<dbReference type="AlphaFoldDB" id="A0A507B6Q9"/>
<reference evidence="11 12" key="1">
    <citation type="submission" date="2019-06" db="EMBL/GenBank/DDBJ databases">
        <title>Draft genome sequence of the filamentous fungus Phialemoniopsis curvata isolated from diesel fuel.</title>
        <authorList>
            <person name="Varaljay V.A."/>
            <person name="Lyon W.J."/>
            <person name="Crouch A.L."/>
            <person name="Drake C.E."/>
            <person name="Hollomon J.M."/>
            <person name="Nadeau L.J."/>
            <person name="Nunn H.S."/>
            <person name="Stevenson B.S."/>
            <person name="Bojanowski C.L."/>
            <person name="Crookes-Goodson W.J."/>
        </authorList>
    </citation>
    <scope>NUCLEOTIDE SEQUENCE [LARGE SCALE GENOMIC DNA]</scope>
    <source>
        <strain evidence="11 12">D216</strain>
    </source>
</reference>
<feature type="transmembrane region" description="Helical" evidence="9">
    <location>
        <begin position="305"/>
        <end position="327"/>
    </location>
</feature>
<dbReference type="PANTHER" id="PTHR48022:SF5">
    <property type="entry name" value="ALPHA-GLUCOSIDES PERMEASE MPH2-RELATED"/>
    <property type="match status" value="1"/>
</dbReference>
<evidence type="ECO:0000313" key="12">
    <source>
        <dbReference type="Proteomes" id="UP000319257"/>
    </source>
</evidence>
<dbReference type="GO" id="GO:0005351">
    <property type="term" value="F:carbohydrate:proton symporter activity"/>
    <property type="evidence" value="ECO:0007669"/>
    <property type="project" value="TreeGrafter"/>
</dbReference>
<dbReference type="FunFam" id="1.20.1250.20:FF:000078">
    <property type="entry name" value="MFS maltose transporter, putative"/>
    <property type="match status" value="1"/>
</dbReference>
<dbReference type="SUPFAM" id="SSF103473">
    <property type="entry name" value="MFS general substrate transporter"/>
    <property type="match status" value="1"/>
</dbReference>
<protein>
    <recommendedName>
        <fullName evidence="10">Major facilitator superfamily (MFS) profile domain-containing protein</fullName>
    </recommendedName>
</protein>
<feature type="transmembrane region" description="Helical" evidence="9">
    <location>
        <begin position="157"/>
        <end position="175"/>
    </location>
</feature>
<evidence type="ECO:0000256" key="2">
    <source>
        <dbReference type="ARBA" id="ARBA00010992"/>
    </source>
</evidence>
<keyword evidence="7" id="KW-0462">Maltose metabolism</keyword>
<dbReference type="OrthoDB" id="6612291at2759"/>
<feature type="transmembrane region" description="Helical" evidence="9">
    <location>
        <begin position="366"/>
        <end position="388"/>
    </location>
</feature>
<dbReference type="RefSeq" id="XP_030994041.1">
    <property type="nucleotide sequence ID" value="XM_031141669.1"/>
</dbReference>
<comment type="caution">
    <text evidence="11">The sequence shown here is derived from an EMBL/GenBank/DDBJ whole genome shotgun (WGS) entry which is preliminary data.</text>
</comment>
<dbReference type="NCBIfam" id="TIGR00879">
    <property type="entry name" value="SP"/>
    <property type="match status" value="1"/>
</dbReference>
<feature type="transmembrane region" description="Helical" evidence="9">
    <location>
        <begin position="216"/>
        <end position="235"/>
    </location>
</feature>
<dbReference type="InterPro" id="IPR036259">
    <property type="entry name" value="MFS_trans_sf"/>
</dbReference>
<feature type="transmembrane region" description="Helical" evidence="9">
    <location>
        <begin position="46"/>
        <end position="62"/>
    </location>
</feature>
<gene>
    <name evidence="11" type="ORF">E0L32_006977</name>
</gene>
<dbReference type="GeneID" id="41974424"/>
<dbReference type="InParanoid" id="A0A507B6Q9"/>
<dbReference type="InterPro" id="IPR003663">
    <property type="entry name" value="Sugar/inositol_transpt"/>
</dbReference>
<proteinExistence type="inferred from homology"/>
<evidence type="ECO:0000256" key="5">
    <source>
        <dbReference type="ARBA" id="ARBA00022989"/>
    </source>
</evidence>
<feature type="transmembrane region" description="Helical" evidence="9">
    <location>
        <begin position="462"/>
        <end position="483"/>
    </location>
</feature>
<evidence type="ECO:0000256" key="6">
    <source>
        <dbReference type="ARBA" id="ARBA00023136"/>
    </source>
</evidence>
<name>A0A507B6Q9_9PEZI</name>
<dbReference type="PROSITE" id="PS50850">
    <property type="entry name" value="MFS"/>
    <property type="match status" value="1"/>
</dbReference>
<evidence type="ECO:0000256" key="7">
    <source>
        <dbReference type="ARBA" id="ARBA00026248"/>
    </source>
</evidence>
<evidence type="ECO:0000256" key="1">
    <source>
        <dbReference type="ARBA" id="ARBA00004141"/>
    </source>
</evidence>
<keyword evidence="5 9" id="KW-1133">Transmembrane helix</keyword>
<dbReference type="Pfam" id="PF00083">
    <property type="entry name" value="Sugar_tr"/>
    <property type="match status" value="1"/>
</dbReference>
<keyword evidence="4 9" id="KW-0812">Transmembrane</keyword>
<accession>A0A507B6Q9</accession>
<dbReference type="InterPro" id="IPR050360">
    <property type="entry name" value="MFS_Sugar_Transporters"/>
</dbReference>
<feature type="transmembrane region" description="Helical" evidence="9">
    <location>
        <begin position="126"/>
        <end position="151"/>
    </location>
</feature>
<dbReference type="PANTHER" id="PTHR48022">
    <property type="entry name" value="PLASTIDIC GLUCOSE TRANSPORTER 4"/>
    <property type="match status" value="1"/>
</dbReference>
<dbReference type="InterPro" id="IPR005829">
    <property type="entry name" value="Sugar_transporter_CS"/>
</dbReference>
<dbReference type="GO" id="GO:0016020">
    <property type="term" value="C:membrane"/>
    <property type="evidence" value="ECO:0007669"/>
    <property type="project" value="UniProtKB-SubCell"/>
</dbReference>
<keyword evidence="3 8" id="KW-0813">Transport</keyword>
<keyword evidence="12" id="KW-1185">Reference proteome</keyword>
<evidence type="ECO:0000259" key="10">
    <source>
        <dbReference type="PROSITE" id="PS50850"/>
    </source>
</evidence>
<keyword evidence="6 9" id="KW-0472">Membrane</keyword>
<evidence type="ECO:0000256" key="9">
    <source>
        <dbReference type="SAM" id="Phobius"/>
    </source>
</evidence>
<evidence type="ECO:0000256" key="8">
    <source>
        <dbReference type="RuleBase" id="RU003346"/>
    </source>
</evidence>
<evidence type="ECO:0000313" key="11">
    <source>
        <dbReference type="EMBL" id="TPX12330.1"/>
    </source>
</evidence>
<feature type="transmembrane region" description="Helical" evidence="9">
    <location>
        <begin position="97"/>
        <end position="119"/>
    </location>
</feature>
<dbReference type="Gene3D" id="1.20.1250.20">
    <property type="entry name" value="MFS general substrate transporter like domains"/>
    <property type="match status" value="1"/>
</dbReference>
<dbReference type="PROSITE" id="PS00216">
    <property type="entry name" value="SUGAR_TRANSPORT_1"/>
    <property type="match status" value="1"/>
</dbReference>
<comment type="subcellular location">
    <subcellularLocation>
        <location evidence="1">Membrane</location>
        <topology evidence="1">Multi-pass membrane protein</topology>
    </subcellularLocation>
</comment>
<feature type="transmembrane region" description="Helical" evidence="9">
    <location>
        <begin position="394"/>
        <end position="420"/>
    </location>
</feature>
<feature type="transmembrane region" description="Helical" evidence="9">
    <location>
        <begin position="432"/>
        <end position="450"/>
    </location>
</feature>
<feature type="transmembrane region" description="Helical" evidence="9">
    <location>
        <begin position="182"/>
        <end position="204"/>
    </location>
</feature>
<feature type="domain" description="Major facilitator superfamily (MFS) profile" evidence="10">
    <location>
        <begin position="49"/>
        <end position="489"/>
    </location>
</feature>
<sequence length="527" mass="57925">MEAKTTEPGAMAAVHEETRQDVTNFLPPSEANDKLSFRDFWKNRRVLMFCMMIYLLPINFGYEVSMMGKLLAVTPFAQHFGYKAGNTWIISAKDQQILNAANTIGIFCSAFLTGIVSDFIGRKKTIIIACVVCSGGIILQYFSSSILMLFAGKVVSTLGFGLGHSLGPVFVAELAPVKMRGICLALVNTNIVLGQWLNSLVVYACKSDPTDMAWRIPIITQIIPPGLLLLCLVFLPESPTWLLIKGRRDDASKAYLRFNGPEFDVNAALAVATVAIEKEEEVKKANKSSKWIECFTGTNLRRTTIIIMVYISQQFIGVGFISGYLTYYFRLAGVNDPLAIGQAANAIQLFGNICSWPLVDRLGRRPMIVGGSCVMTALLLVIGGISTIGTAPALSATVAFMVIWGYLYQATLGAVAYTIGGETSSVQLRQKTYSINIMVATAVSCMWTQIMPYLLNTDQANLGGKICFVFFGFSLPVCAYLYFCLPELKGRNYAEVQELFANRVPARQFKTYVCSVSLANEELKEKV</sequence>
<comment type="similarity">
    <text evidence="2 8">Belongs to the major facilitator superfamily. Sugar transporter (TC 2.A.1.1) family.</text>
</comment>